<organism evidence="6 7">
    <name type="scientific">Solanum pinnatisectum</name>
    <name type="common">tansyleaf nightshade</name>
    <dbReference type="NCBI Taxonomy" id="50273"/>
    <lineage>
        <taxon>Eukaryota</taxon>
        <taxon>Viridiplantae</taxon>
        <taxon>Streptophyta</taxon>
        <taxon>Embryophyta</taxon>
        <taxon>Tracheophyta</taxon>
        <taxon>Spermatophyta</taxon>
        <taxon>Magnoliopsida</taxon>
        <taxon>eudicotyledons</taxon>
        <taxon>Gunneridae</taxon>
        <taxon>Pentapetalae</taxon>
        <taxon>asterids</taxon>
        <taxon>lamiids</taxon>
        <taxon>Solanales</taxon>
        <taxon>Solanaceae</taxon>
        <taxon>Solanoideae</taxon>
        <taxon>Solaneae</taxon>
        <taxon>Solanum</taxon>
    </lineage>
</organism>
<dbReference type="Proteomes" id="UP001311915">
    <property type="component" value="Unassembled WGS sequence"/>
</dbReference>
<dbReference type="FunFam" id="3.20.20.100:FF:000014">
    <property type="entry name" value="NAD(P)-linked oxidoreductase superfamily protein"/>
    <property type="match status" value="1"/>
</dbReference>
<feature type="binding site" evidence="3">
    <location>
        <position position="118"/>
    </location>
    <ligand>
        <name>substrate</name>
    </ligand>
</feature>
<feature type="domain" description="NADP-dependent oxidoreductase" evidence="5">
    <location>
        <begin position="16"/>
        <end position="288"/>
    </location>
</feature>
<feature type="site" description="Lowers pKa of active site Tyr" evidence="4">
    <location>
        <position position="85"/>
    </location>
</feature>
<dbReference type="AlphaFoldDB" id="A0AAV9L4N3"/>
<evidence type="ECO:0000256" key="1">
    <source>
        <dbReference type="ARBA" id="ARBA00023002"/>
    </source>
</evidence>
<sequence length="313" mass="35565">MQQVTLNNCDKPMPAIGMGTVLSSRPGTDPSEMMKSALLEAIKAGHRHFDTAFIYQSEKSLGEAIVEALHLGLIKSRDDLFITTKLWCTFAQRDQIVGACKLSLRELQLDYVDMYLIHHPLRVSEKIQKFPVPKEMIHPLDIKGVWEGMEECKNLGLTKGIGVSNFSCKKLEELLFIAKIPPAVEMNPIWQQKELREFCKAKGIHITAYSPFGAYNTIWGDNRVMECDVLTEIAKSKGKTIAQVALRWIYEQEVSLVVKSLNKERMKENLQIFDWSLSQQDLKKISELPQHKGFTMASLFGPHDFVLQLDAEI</sequence>
<dbReference type="SUPFAM" id="SSF51430">
    <property type="entry name" value="NAD(P)-linked oxidoreductase"/>
    <property type="match status" value="1"/>
</dbReference>
<name>A0AAV9L4N3_9SOLN</name>
<evidence type="ECO:0000313" key="7">
    <source>
        <dbReference type="Proteomes" id="UP001311915"/>
    </source>
</evidence>
<evidence type="ECO:0000256" key="2">
    <source>
        <dbReference type="PIRSR" id="PIRSR000097-1"/>
    </source>
</evidence>
<evidence type="ECO:0000256" key="4">
    <source>
        <dbReference type="PIRSR" id="PIRSR000097-3"/>
    </source>
</evidence>
<dbReference type="InterPro" id="IPR036812">
    <property type="entry name" value="NAD(P)_OxRdtase_dom_sf"/>
</dbReference>
<dbReference type="PROSITE" id="PS00062">
    <property type="entry name" value="ALDOKETO_REDUCTASE_2"/>
    <property type="match status" value="1"/>
</dbReference>
<keyword evidence="7" id="KW-1185">Reference proteome</keyword>
<evidence type="ECO:0000256" key="3">
    <source>
        <dbReference type="PIRSR" id="PIRSR000097-2"/>
    </source>
</evidence>
<dbReference type="Pfam" id="PF00248">
    <property type="entry name" value="Aldo_ket_red"/>
    <property type="match status" value="1"/>
</dbReference>
<protein>
    <recommendedName>
        <fullName evidence="5">NADP-dependent oxidoreductase domain-containing protein</fullName>
    </recommendedName>
</protein>
<dbReference type="InterPro" id="IPR020471">
    <property type="entry name" value="AKR"/>
</dbReference>
<dbReference type="PROSITE" id="PS00063">
    <property type="entry name" value="ALDOKETO_REDUCTASE_3"/>
    <property type="match status" value="1"/>
</dbReference>
<reference evidence="6 7" key="1">
    <citation type="submission" date="2023-10" db="EMBL/GenBank/DDBJ databases">
        <title>Genome-Wide Identification Analysis in wild type Solanum Pinnatisectum Reveals Some Genes Defensing Phytophthora Infestans.</title>
        <authorList>
            <person name="Sun C."/>
        </authorList>
    </citation>
    <scope>NUCLEOTIDE SEQUENCE [LARGE SCALE GENOMIC DNA]</scope>
    <source>
        <strain evidence="6">LQN</strain>
        <tissue evidence="6">Leaf</tissue>
    </source>
</reference>
<dbReference type="PRINTS" id="PR00069">
    <property type="entry name" value="ALDKETRDTASE"/>
</dbReference>
<dbReference type="InterPro" id="IPR023210">
    <property type="entry name" value="NADP_OxRdtase_dom"/>
</dbReference>
<evidence type="ECO:0000313" key="6">
    <source>
        <dbReference type="EMBL" id="KAK4720621.1"/>
    </source>
</evidence>
<evidence type="ECO:0000259" key="5">
    <source>
        <dbReference type="Pfam" id="PF00248"/>
    </source>
</evidence>
<gene>
    <name evidence="6" type="ORF">R3W88_010854</name>
</gene>
<dbReference type="InterPro" id="IPR044497">
    <property type="entry name" value="AKR4A/B"/>
</dbReference>
<dbReference type="InterPro" id="IPR018170">
    <property type="entry name" value="Aldo/ket_reductase_CS"/>
</dbReference>
<dbReference type="PIRSF" id="PIRSF000097">
    <property type="entry name" value="AKR"/>
    <property type="match status" value="1"/>
</dbReference>
<dbReference type="GO" id="GO:0016616">
    <property type="term" value="F:oxidoreductase activity, acting on the CH-OH group of donors, NAD or NADP as acceptor"/>
    <property type="evidence" value="ECO:0007669"/>
    <property type="project" value="InterPro"/>
</dbReference>
<dbReference type="GO" id="GO:0044550">
    <property type="term" value="P:secondary metabolite biosynthetic process"/>
    <property type="evidence" value="ECO:0007669"/>
    <property type="project" value="UniProtKB-ARBA"/>
</dbReference>
<accession>A0AAV9L4N3</accession>
<dbReference type="PANTHER" id="PTHR11732">
    <property type="entry name" value="ALDO/KETO REDUCTASE"/>
    <property type="match status" value="1"/>
</dbReference>
<proteinExistence type="predicted"/>
<feature type="active site" description="Proton donor" evidence="2">
    <location>
        <position position="55"/>
    </location>
</feature>
<comment type="caution">
    <text evidence="6">The sequence shown here is derived from an EMBL/GenBank/DDBJ whole genome shotgun (WGS) entry which is preliminary data.</text>
</comment>
<dbReference type="CDD" id="cd19124">
    <property type="entry name" value="AKR_AKR4A_4B"/>
    <property type="match status" value="1"/>
</dbReference>
<dbReference type="EMBL" id="JAWPEI010000007">
    <property type="protein sequence ID" value="KAK4720621.1"/>
    <property type="molecule type" value="Genomic_DNA"/>
</dbReference>
<dbReference type="Gene3D" id="3.20.20.100">
    <property type="entry name" value="NADP-dependent oxidoreductase domain"/>
    <property type="match status" value="1"/>
</dbReference>
<keyword evidence="1" id="KW-0560">Oxidoreductase</keyword>